<sequence>MPTLPPDRAAEPEPHRHRQIAESFGSDAERYDRTRPRYPDAMVNRIIAAGPGPDVLDVGCGTGIEARQFQAAGCEVLGVDADARMAEFARRSGVEVEVATFEAWDPAGRNFDAVIAGQAWHWVDAAVGAAKAAQVLRPGGRLAVFWNVAQPPPEVADAFAAVYDQVVPDALTARAYRQKVSALEGYSMLLTRAVDGTRQAGVFGDPEQWRFDWEQPYTRDEWLDLLPTQGDHSRFAPAESEEVLAGIGAAVDAMGGGFTMRYTAVVVTAARTGARLGVGS</sequence>
<keyword evidence="6" id="KW-1185">Reference proteome</keyword>
<evidence type="ECO:0000313" key="6">
    <source>
        <dbReference type="Proteomes" id="UP000650628"/>
    </source>
</evidence>
<dbReference type="AlphaFoldDB" id="A0A8J3XDI4"/>
<dbReference type="InterPro" id="IPR041698">
    <property type="entry name" value="Methyltransf_25"/>
</dbReference>
<dbReference type="EMBL" id="BOOO01000035">
    <property type="protein sequence ID" value="GII32523.1"/>
    <property type="molecule type" value="Genomic_DNA"/>
</dbReference>
<proteinExistence type="predicted"/>
<dbReference type="SUPFAM" id="SSF53335">
    <property type="entry name" value="S-adenosyl-L-methionine-dependent methyltransferases"/>
    <property type="match status" value="1"/>
</dbReference>
<reference evidence="5 6" key="1">
    <citation type="submission" date="2021-01" db="EMBL/GenBank/DDBJ databases">
        <title>Whole genome shotgun sequence of Planotetraspora mira NBRC 15435.</title>
        <authorList>
            <person name="Komaki H."/>
            <person name="Tamura T."/>
        </authorList>
    </citation>
    <scope>NUCLEOTIDE SEQUENCE [LARGE SCALE GENOMIC DNA]</scope>
    <source>
        <strain evidence="5 6">NBRC 15435</strain>
    </source>
</reference>
<accession>A0A8J3XDI4</accession>
<protein>
    <submittedName>
        <fullName evidence="5">Methyltransferase type 11</fullName>
    </submittedName>
</protein>
<evidence type="ECO:0000259" key="4">
    <source>
        <dbReference type="Pfam" id="PF13649"/>
    </source>
</evidence>
<keyword evidence="2" id="KW-0808">Transferase</keyword>
<organism evidence="5 6">
    <name type="scientific">Planotetraspora mira</name>
    <dbReference type="NCBI Taxonomy" id="58121"/>
    <lineage>
        <taxon>Bacteria</taxon>
        <taxon>Bacillati</taxon>
        <taxon>Actinomycetota</taxon>
        <taxon>Actinomycetes</taxon>
        <taxon>Streptosporangiales</taxon>
        <taxon>Streptosporangiaceae</taxon>
        <taxon>Planotetraspora</taxon>
    </lineage>
</organism>
<dbReference type="CDD" id="cd02440">
    <property type="entry name" value="AdoMet_MTases"/>
    <property type="match status" value="1"/>
</dbReference>
<dbReference type="GO" id="GO:0032259">
    <property type="term" value="P:methylation"/>
    <property type="evidence" value="ECO:0007669"/>
    <property type="project" value="UniProtKB-KW"/>
</dbReference>
<dbReference type="Gene3D" id="3.40.50.150">
    <property type="entry name" value="Vaccinia Virus protein VP39"/>
    <property type="match status" value="1"/>
</dbReference>
<keyword evidence="1 5" id="KW-0489">Methyltransferase</keyword>
<dbReference type="PANTHER" id="PTHR44942">
    <property type="entry name" value="METHYLTRANSF_11 DOMAIN-CONTAINING PROTEIN"/>
    <property type="match status" value="1"/>
</dbReference>
<evidence type="ECO:0000256" key="1">
    <source>
        <dbReference type="ARBA" id="ARBA00022603"/>
    </source>
</evidence>
<dbReference type="Proteomes" id="UP000650628">
    <property type="component" value="Unassembled WGS sequence"/>
</dbReference>
<feature type="domain" description="Methyltransferase" evidence="4">
    <location>
        <begin position="55"/>
        <end position="140"/>
    </location>
</feature>
<gene>
    <name evidence="5" type="ORF">Pmi06nite_59650</name>
</gene>
<evidence type="ECO:0000313" key="5">
    <source>
        <dbReference type="EMBL" id="GII32523.1"/>
    </source>
</evidence>
<dbReference type="InterPro" id="IPR029063">
    <property type="entry name" value="SAM-dependent_MTases_sf"/>
</dbReference>
<evidence type="ECO:0000256" key="3">
    <source>
        <dbReference type="SAM" id="MobiDB-lite"/>
    </source>
</evidence>
<dbReference type="GO" id="GO:0008168">
    <property type="term" value="F:methyltransferase activity"/>
    <property type="evidence" value="ECO:0007669"/>
    <property type="project" value="UniProtKB-KW"/>
</dbReference>
<dbReference type="InterPro" id="IPR051052">
    <property type="entry name" value="Diverse_substrate_MTase"/>
</dbReference>
<evidence type="ECO:0000256" key="2">
    <source>
        <dbReference type="ARBA" id="ARBA00022679"/>
    </source>
</evidence>
<comment type="caution">
    <text evidence="5">The sequence shown here is derived from an EMBL/GenBank/DDBJ whole genome shotgun (WGS) entry which is preliminary data.</text>
</comment>
<dbReference type="Pfam" id="PF13649">
    <property type="entry name" value="Methyltransf_25"/>
    <property type="match status" value="1"/>
</dbReference>
<dbReference type="PANTHER" id="PTHR44942:SF4">
    <property type="entry name" value="METHYLTRANSFERASE TYPE 11 DOMAIN-CONTAINING PROTEIN"/>
    <property type="match status" value="1"/>
</dbReference>
<feature type="region of interest" description="Disordered" evidence="3">
    <location>
        <begin position="1"/>
        <end position="27"/>
    </location>
</feature>
<dbReference type="RefSeq" id="WP_203956414.1">
    <property type="nucleotide sequence ID" value="NZ_BOOO01000035.1"/>
</dbReference>
<name>A0A8J3XDI4_9ACTN</name>